<dbReference type="Pfam" id="PF07690">
    <property type="entry name" value="MFS_1"/>
    <property type="match status" value="1"/>
</dbReference>
<reference evidence="3" key="1">
    <citation type="journal article" date="2014" name="Int. J. Syst. Evol. Microbiol.">
        <title>Complete genome sequence of Corynebacterium casei LMG S-19264T (=DSM 44701T), isolated from a smear-ripened cheese.</title>
        <authorList>
            <consortium name="US DOE Joint Genome Institute (JGI-PGF)"/>
            <person name="Walter F."/>
            <person name="Albersmeier A."/>
            <person name="Kalinowski J."/>
            <person name="Ruckert C."/>
        </authorList>
    </citation>
    <scope>NUCLEOTIDE SEQUENCE</scope>
    <source>
        <strain evidence="3">JCM 19596</strain>
    </source>
</reference>
<gene>
    <name evidence="3" type="ORF">GCM10009039_21970</name>
</gene>
<feature type="transmembrane region" description="Helical" evidence="1">
    <location>
        <begin position="347"/>
        <end position="372"/>
    </location>
</feature>
<name>A0A830FJW3_9EURY</name>
<organism evidence="3 4">
    <name type="scientific">Halocalculus aciditolerans</name>
    <dbReference type="NCBI Taxonomy" id="1383812"/>
    <lineage>
        <taxon>Archaea</taxon>
        <taxon>Methanobacteriati</taxon>
        <taxon>Methanobacteriota</taxon>
        <taxon>Stenosarchaea group</taxon>
        <taxon>Halobacteria</taxon>
        <taxon>Halobacteriales</taxon>
        <taxon>Halobacteriaceae</taxon>
        <taxon>Halocalculus</taxon>
    </lineage>
</organism>
<keyword evidence="1" id="KW-0812">Transmembrane</keyword>
<evidence type="ECO:0000259" key="2">
    <source>
        <dbReference type="PROSITE" id="PS50850"/>
    </source>
</evidence>
<feature type="transmembrane region" description="Helical" evidence="1">
    <location>
        <begin position="35"/>
        <end position="56"/>
    </location>
</feature>
<dbReference type="GO" id="GO:0022857">
    <property type="term" value="F:transmembrane transporter activity"/>
    <property type="evidence" value="ECO:0007669"/>
    <property type="project" value="InterPro"/>
</dbReference>
<evidence type="ECO:0000313" key="3">
    <source>
        <dbReference type="EMBL" id="GGL63654.1"/>
    </source>
</evidence>
<evidence type="ECO:0000313" key="4">
    <source>
        <dbReference type="Proteomes" id="UP000607197"/>
    </source>
</evidence>
<keyword evidence="4" id="KW-1185">Reference proteome</keyword>
<dbReference type="Proteomes" id="UP000607197">
    <property type="component" value="Unassembled WGS sequence"/>
</dbReference>
<dbReference type="PROSITE" id="PS50850">
    <property type="entry name" value="MFS"/>
    <property type="match status" value="1"/>
</dbReference>
<protein>
    <recommendedName>
        <fullName evidence="2">Major facilitator superfamily (MFS) profile domain-containing protein</fullName>
    </recommendedName>
</protein>
<dbReference type="SUPFAM" id="SSF103473">
    <property type="entry name" value="MFS general substrate transporter"/>
    <property type="match status" value="1"/>
</dbReference>
<dbReference type="OrthoDB" id="86286at2157"/>
<dbReference type="RefSeq" id="WP_188978855.1">
    <property type="nucleotide sequence ID" value="NZ_BMPG01000002.1"/>
</dbReference>
<feature type="transmembrane region" description="Helical" evidence="1">
    <location>
        <begin position="68"/>
        <end position="87"/>
    </location>
</feature>
<dbReference type="EMBL" id="BMPG01000002">
    <property type="protein sequence ID" value="GGL63654.1"/>
    <property type="molecule type" value="Genomic_DNA"/>
</dbReference>
<dbReference type="Gene3D" id="1.20.1250.20">
    <property type="entry name" value="MFS general substrate transporter like domains"/>
    <property type="match status" value="2"/>
</dbReference>
<proteinExistence type="predicted"/>
<feature type="transmembrane region" description="Helical" evidence="1">
    <location>
        <begin position="318"/>
        <end position="341"/>
    </location>
</feature>
<evidence type="ECO:0000256" key="1">
    <source>
        <dbReference type="SAM" id="Phobius"/>
    </source>
</evidence>
<feature type="transmembrane region" description="Helical" evidence="1">
    <location>
        <begin position="413"/>
        <end position="432"/>
    </location>
</feature>
<comment type="caution">
    <text evidence="3">The sequence shown here is derived from an EMBL/GenBank/DDBJ whole genome shotgun (WGS) entry which is preliminary data.</text>
</comment>
<keyword evidence="1" id="KW-0472">Membrane</keyword>
<keyword evidence="1" id="KW-1133">Transmembrane helix</keyword>
<dbReference type="InterPro" id="IPR020846">
    <property type="entry name" value="MFS_dom"/>
</dbReference>
<feature type="transmembrane region" description="Helical" evidence="1">
    <location>
        <begin position="277"/>
        <end position="298"/>
    </location>
</feature>
<accession>A0A830FJW3</accession>
<sequence length="452" mass="46008">MENDRWLYALALSAVASSVSGLLVPLYLVQIGGGTAQLGVNAALSSLVGAPAAVFAGRYADRTGNRRGVVLTALVAAALALVALPFLKTIAAVIVVNAVLAFSLAAIGPVVTMLVVGDSPEAEWNTRIARLNKLQGYGSTAGLVLGTVWTVGVGAVLATGVTQETLFVLAAVFGVAAAAVAFRSLPRHADLTVGPRRASRIATLLSRTSRNVRDDTFSFGTTRVFWGVRSLSRRRLGGLRSQLPAALWVYFAAAFLFFTGFAVFWAPLPVYLTDRAAFGSGAVFALYLVNNVASTVLYDGAGVLATRHDIRLVQTGALGARAAAFVAVGVLGVLGVGFLSTGGLGPLLAVAALLTVVGATWAFIAVTGTGIVSRLTPKETRGGVLGLYAALSAVAGALGGLLGGWIASRAFDLAFGVAAVLVVAGGLVVLLARHLAPDAKPTASADAAPASD</sequence>
<dbReference type="PANTHER" id="PTHR23518">
    <property type="entry name" value="C-METHYLTRANSFERASE"/>
    <property type="match status" value="1"/>
</dbReference>
<feature type="transmembrane region" description="Helical" evidence="1">
    <location>
        <begin position="384"/>
        <end position="407"/>
    </location>
</feature>
<reference evidence="3" key="2">
    <citation type="submission" date="2020-09" db="EMBL/GenBank/DDBJ databases">
        <authorList>
            <person name="Sun Q."/>
            <person name="Ohkuma M."/>
        </authorList>
    </citation>
    <scope>NUCLEOTIDE SEQUENCE</scope>
    <source>
        <strain evidence="3">JCM 19596</strain>
    </source>
</reference>
<dbReference type="InterPro" id="IPR011701">
    <property type="entry name" value="MFS"/>
</dbReference>
<dbReference type="PANTHER" id="PTHR23518:SF2">
    <property type="entry name" value="MAJOR FACILITATOR SUPERFAMILY TRANSPORTER"/>
    <property type="match status" value="1"/>
</dbReference>
<feature type="transmembrane region" description="Helical" evidence="1">
    <location>
        <begin position="7"/>
        <end position="29"/>
    </location>
</feature>
<feature type="domain" description="Major facilitator superfamily (MFS) profile" evidence="2">
    <location>
        <begin position="1"/>
        <end position="437"/>
    </location>
</feature>
<dbReference type="InterPro" id="IPR036259">
    <property type="entry name" value="MFS_trans_sf"/>
</dbReference>
<feature type="transmembrane region" description="Helical" evidence="1">
    <location>
        <begin position="243"/>
        <end position="265"/>
    </location>
</feature>
<dbReference type="AlphaFoldDB" id="A0A830FJW3"/>
<feature type="transmembrane region" description="Helical" evidence="1">
    <location>
        <begin position="93"/>
        <end position="116"/>
    </location>
</feature>
<feature type="transmembrane region" description="Helical" evidence="1">
    <location>
        <begin position="165"/>
        <end position="182"/>
    </location>
</feature>
<feature type="transmembrane region" description="Helical" evidence="1">
    <location>
        <begin position="137"/>
        <end position="159"/>
    </location>
</feature>